<dbReference type="InterPro" id="IPR029016">
    <property type="entry name" value="GAF-like_dom_sf"/>
</dbReference>
<proteinExistence type="predicted"/>
<keyword evidence="1" id="KW-0805">Transcription regulation</keyword>
<evidence type="ECO:0000313" key="7">
    <source>
        <dbReference type="Proteomes" id="UP001239085"/>
    </source>
</evidence>
<dbReference type="InterPro" id="IPR005471">
    <property type="entry name" value="Tscrpt_reg_IclR_N"/>
</dbReference>
<dbReference type="SMART" id="SM00346">
    <property type="entry name" value="HTH_ICLR"/>
    <property type="match status" value="1"/>
</dbReference>
<dbReference type="SUPFAM" id="SSF46785">
    <property type="entry name" value="Winged helix' DNA-binding domain"/>
    <property type="match status" value="1"/>
</dbReference>
<evidence type="ECO:0000259" key="4">
    <source>
        <dbReference type="PROSITE" id="PS51077"/>
    </source>
</evidence>
<evidence type="ECO:0000256" key="3">
    <source>
        <dbReference type="ARBA" id="ARBA00023163"/>
    </source>
</evidence>
<dbReference type="InterPro" id="IPR036388">
    <property type="entry name" value="WH-like_DNA-bd_sf"/>
</dbReference>
<dbReference type="EMBL" id="JAUSXK010000001">
    <property type="protein sequence ID" value="MDQ0644804.1"/>
    <property type="molecule type" value="Genomic_DNA"/>
</dbReference>
<dbReference type="InterPro" id="IPR014757">
    <property type="entry name" value="Tscrpt_reg_IclR_C"/>
</dbReference>
<dbReference type="Gene3D" id="3.30.450.40">
    <property type="match status" value="1"/>
</dbReference>
<accession>A0ABU0PBV4</accession>
<keyword evidence="3" id="KW-0804">Transcription</keyword>
<dbReference type="PANTHER" id="PTHR30136">
    <property type="entry name" value="HELIX-TURN-HELIX TRANSCRIPTIONAL REGULATOR, ICLR FAMILY"/>
    <property type="match status" value="1"/>
</dbReference>
<dbReference type="PANTHER" id="PTHR30136:SF35">
    <property type="entry name" value="HTH-TYPE TRANSCRIPTIONAL REGULATOR RV1719"/>
    <property type="match status" value="1"/>
</dbReference>
<evidence type="ECO:0000256" key="1">
    <source>
        <dbReference type="ARBA" id="ARBA00023015"/>
    </source>
</evidence>
<gene>
    <name evidence="6" type="ORF">QFZ46_002964</name>
</gene>
<organism evidence="6 7">
    <name type="scientific">Microbacterium murale</name>
    <dbReference type="NCBI Taxonomy" id="1081040"/>
    <lineage>
        <taxon>Bacteria</taxon>
        <taxon>Bacillati</taxon>
        <taxon>Actinomycetota</taxon>
        <taxon>Actinomycetes</taxon>
        <taxon>Micrococcales</taxon>
        <taxon>Microbacteriaceae</taxon>
        <taxon>Microbacterium</taxon>
    </lineage>
</organism>
<name>A0ABU0PBV4_9MICO</name>
<keyword evidence="7" id="KW-1185">Reference proteome</keyword>
<dbReference type="PROSITE" id="PS51077">
    <property type="entry name" value="HTH_ICLR"/>
    <property type="match status" value="1"/>
</dbReference>
<dbReference type="Gene3D" id="1.10.10.10">
    <property type="entry name" value="Winged helix-like DNA-binding domain superfamily/Winged helix DNA-binding domain"/>
    <property type="match status" value="1"/>
</dbReference>
<dbReference type="PROSITE" id="PS51078">
    <property type="entry name" value="ICLR_ED"/>
    <property type="match status" value="1"/>
</dbReference>
<dbReference type="InterPro" id="IPR036390">
    <property type="entry name" value="WH_DNA-bd_sf"/>
</dbReference>
<dbReference type="InterPro" id="IPR050707">
    <property type="entry name" value="HTH_MetabolicPath_Reg"/>
</dbReference>
<feature type="domain" description="IclR-ED" evidence="5">
    <location>
        <begin position="83"/>
        <end position="264"/>
    </location>
</feature>
<protein>
    <submittedName>
        <fullName evidence="6">IclR family acetate operon transcriptional repressor</fullName>
    </submittedName>
</protein>
<sequence length="276" mass="28886">MMDAMRDESADTSVAKSPIQSIDRTVALLEAIAAAGPAGAPLSSVTATAGLHASTGRTLLTALMVHGLVAQIDSTRRYVLGPRFFELNRTYTLQHDLGAVAAPILRGLWEHSNETVHLATLQHGRRVDIAVLVSPQLLNINPSAMPASASPIHPLLHTAAGKVLLAGMAEDERDRVLDSASADADRTVIDRELATVLGAGFATNHEEEVAGVCGIAAPVLDHSGRTVAAMCVGYPTARQSDDYEERLREATVAAAAELSRMLGAPADSETGESADA</sequence>
<evidence type="ECO:0000259" key="5">
    <source>
        <dbReference type="PROSITE" id="PS51078"/>
    </source>
</evidence>
<keyword evidence="2" id="KW-0238">DNA-binding</keyword>
<dbReference type="Pfam" id="PF09339">
    <property type="entry name" value="HTH_IclR"/>
    <property type="match status" value="1"/>
</dbReference>
<evidence type="ECO:0000313" key="6">
    <source>
        <dbReference type="EMBL" id="MDQ0644804.1"/>
    </source>
</evidence>
<evidence type="ECO:0000256" key="2">
    <source>
        <dbReference type="ARBA" id="ARBA00023125"/>
    </source>
</evidence>
<dbReference type="SUPFAM" id="SSF55781">
    <property type="entry name" value="GAF domain-like"/>
    <property type="match status" value="1"/>
</dbReference>
<feature type="domain" description="HTH iclR-type" evidence="4">
    <location>
        <begin position="19"/>
        <end position="82"/>
    </location>
</feature>
<dbReference type="Pfam" id="PF01614">
    <property type="entry name" value="IclR_C"/>
    <property type="match status" value="1"/>
</dbReference>
<comment type="caution">
    <text evidence="6">The sequence shown here is derived from an EMBL/GenBank/DDBJ whole genome shotgun (WGS) entry which is preliminary data.</text>
</comment>
<reference evidence="6 7" key="1">
    <citation type="submission" date="2023-07" db="EMBL/GenBank/DDBJ databases">
        <title>Comparative genomics of wheat-associated soil bacteria to identify genetic determinants of phenazine resistance.</title>
        <authorList>
            <person name="Mouncey N."/>
        </authorList>
    </citation>
    <scope>NUCLEOTIDE SEQUENCE [LARGE SCALE GENOMIC DNA]</scope>
    <source>
        <strain evidence="6 7">W2I7</strain>
    </source>
</reference>
<dbReference type="Proteomes" id="UP001239085">
    <property type="component" value="Unassembled WGS sequence"/>
</dbReference>